<accession>A0A2S4VNU8</accession>
<reference evidence="3" key="2">
    <citation type="journal article" date="2018" name="BMC Genomics">
        <title>Genomic insights into host adaptation between the wheat stripe rust pathogen (Puccinia striiformis f. sp. tritici) and the barley stripe rust pathogen (Puccinia striiformis f. sp. hordei).</title>
        <authorList>
            <person name="Xia C."/>
            <person name="Wang M."/>
            <person name="Yin C."/>
            <person name="Cornejo O.E."/>
            <person name="Hulbert S.H."/>
            <person name="Chen X."/>
        </authorList>
    </citation>
    <scope>NUCLEOTIDE SEQUENCE [LARGE SCALE GENOMIC DNA]</scope>
    <source>
        <strain evidence="3">93TX-2</strain>
    </source>
</reference>
<keyword evidence="3" id="KW-1185">Reference proteome</keyword>
<dbReference type="AlphaFoldDB" id="A0A2S4VNU8"/>
<feature type="compositionally biased region" description="Acidic residues" evidence="1">
    <location>
        <begin position="252"/>
        <end position="261"/>
    </location>
</feature>
<feature type="region of interest" description="Disordered" evidence="1">
    <location>
        <begin position="1"/>
        <end position="29"/>
    </location>
</feature>
<evidence type="ECO:0000256" key="1">
    <source>
        <dbReference type="SAM" id="MobiDB-lite"/>
    </source>
</evidence>
<gene>
    <name evidence="2" type="ORF">PSHT_08472</name>
</gene>
<dbReference type="EMBL" id="PKSM01000113">
    <property type="protein sequence ID" value="POW11153.1"/>
    <property type="molecule type" value="Genomic_DNA"/>
</dbReference>
<feature type="compositionally biased region" description="Basic and acidic residues" evidence="1">
    <location>
        <begin position="96"/>
        <end position="111"/>
    </location>
</feature>
<reference evidence="3" key="3">
    <citation type="journal article" date="2018" name="Mol. Plant Microbe Interact.">
        <title>Genome sequence resources for the wheat stripe rust pathogen (Puccinia striiformis f. sp. tritici) and the barley stripe rust pathogen (Puccinia striiformis f. sp. hordei).</title>
        <authorList>
            <person name="Xia C."/>
            <person name="Wang M."/>
            <person name="Yin C."/>
            <person name="Cornejo O.E."/>
            <person name="Hulbert S.H."/>
            <person name="Chen X."/>
        </authorList>
    </citation>
    <scope>NUCLEOTIDE SEQUENCE [LARGE SCALE GENOMIC DNA]</scope>
    <source>
        <strain evidence="3">93TX-2</strain>
    </source>
</reference>
<name>A0A2S4VNU8_9BASI</name>
<dbReference type="VEuPathDB" id="FungiDB:PSHT_08472"/>
<feature type="compositionally biased region" description="Basic and acidic residues" evidence="1">
    <location>
        <begin position="125"/>
        <end position="136"/>
    </location>
</feature>
<sequence>MAGGKEELNRSTGAVITYPKQTTDEIEKRDRRNSAKVIGLLTNYIEGREEKITQQESLIESLVVEIGRLQTVEEGEAALREEILKQAHIDRPVRKNTNDLERSLDTQKDFNSHPILAVETSAGAPDKHTQYKDYHEQMFNYPSPGADRQTFALSEGSSPATANAKSQTAQSEVDSLSNARLSSQQESSYGRGEEHAEEDAVEELHLGTPAWKKSTQVSPKRIKRTNKSIGTPLSLRDLSDRDPSSATRNEDDLIDLDENDSDQSNSASLRSEILRLKSLNSNLIRKTQIH</sequence>
<evidence type="ECO:0000313" key="2">
    <source>
        <dbReference type="EMBL" id="POW11153.1"/>
    </source>
</evidence>
<comment type="caution">
    <text evidence="2">The sequence shown here is derived from an EMBL/GenBank/DDBJ whole genome shotgun (WGS) entry which is preliminary data.</text>
</comment>
<feature type="compositionally biased region" description="Basic and acidic residues" evidence="1">
    <location>
        <begin position="237"/>
        <end position="251"/>
    </location>
</feature>
<feature type="region of interest" description="Disordered" evidence="1">
    <location>
        <begin position="96"/>
        <end position="267"/>
    </location>
</feature>
<organism evidence="2 3">
    <name type="scientific">Puccinia striiformis</name>
    <dbReference type="NCBI Taxonomy" id="27350"/>
    <lineage>
        <taxon>Eukaryota</taxon>
        <taxon>Fungi</taxon>
        <taxon>Dikarya</taxon>
        <taxon>Basidiomycota</taxon>
        <taxon>Pucciniomycotina</taxon>
        <taxon>Pucciniomycetes</taxon>
        <taxon>Pucciniales</taxon>
        <taxon>Pucciniaceae</taxon>
        <taxon>Puccinia</taxon>
    </lineage>
</organism>
<dbReference type="Proteomes" id="UP000238274">
    <property type="component" value="Unassembled WGS sequence"/>
</dbReference>
<protein>
    <submittedName>
        <fullName evidence="2">Uncharacterized protein</fullName>
    </submittedName>
</protein>
<feature type="compositionally biased region" description="Polar residues" evidence="1">
    <location>
        <begin position="151"/>
        <end position="188"/>
    </location>
</feature>
<reference evidence="2 3" key="1">
    <citation type="submission" date="2017-12" db="EMBL/GenBank/DDBJ databases">
        <title>Gene loss provides genomic basis for host adaptation in cereal stripe rust fungi.</title>
        <authorList>
            <person name="Xia C."/>
        </authorList>
    </citation>
    <scope>NUCLEOTIDE SEQUENCE [LARGE SCALE GENOMIC DNA]</scope>
    <source>
        <strain evidence="2 3">93TX-2</strain>
    </source>
</reference>
<evidence type="ECO:0000313" key="3">
    <source>
        <dbReference type="Proteomes" id="UP000238274"/>
    </source>
</evidence>
<proteinExistence type="predicted"/>